<evidence type="ECO:0000256" key="2">
    <source>
        <dbReference type="ARBA" id="ARBA00002790"/>
    </source>
</evidence>
<dbReference type="PANTHER" id="PTHR45846">
    <property type="entry name" value="TRNA-DIHYDROURIDINE(47) SYNTHASE [NAD(P)(+)]-LIKE"/>
    <property type="match status" value="1"/>
</dbReference>
<evidence type="ECO:0000259" key="13">
    <source>
        <dbReference type="Pfam" id="PF01207"/>
    </source>
</evidence>
<evidence type="ECO:0000256" key="5">
    <source>
        <dbReference type="ARBA" id="ARBA00022643"/>
    </source>
</evidence>
<accession>A0ABS9MNS4</accession>
<dbReference type="PROSITE" id="PS01136">
    <property type="entry name" value="UPF0034"/>
    <property type="match status" value="1"/>
</dbReference>
<dbReference type="EMBL" id="JAKNCT010000002">
    <property type="protein sequence ID" value="MCG5030265.1"/>
    <property type="molecule type" value="Genomic_DNA"/>
</dbReference>
<evidence type="ECO:0000313" key="15">
    <source>
        <dbReference type="Proteomes" id="UP001297600"/>
    </source>
</evidence>
<evidence type="ECO:0000256" key="6">
    <source>
        <dbReference type="ARBA" id="ARBA00022694"/>
    </source>
</evidence>
<feature type="domain" description="DUS-like FMN-binding" evidence="13">
    <location>
        <begin position="15"/>
        <end position="317"/>
    </location>
</feature>
<gene>
    <name evidence="14" type="primary">dusB</name>
    <name evidence="14" type="ORF">MAF45_02180</name>
</gene>
<dbReference type="Gene3D" id="3.20.20.70">
    <property type="entry name" value="Aldolase class I"/>
    <property type="match status" value="1"/>
</dbReference>
<keyword evidence="3" id="KW-0820">tRNA-binding</keyword>
<dbReference type="SUPFAM" id="SSF51395">
    <property type="entry name" value="FMN-linked oxidoreductases"/>
    <property type="match status" value="1"/>
</dbReference>
<keyword evidence="4 12" id="KW-0285">Flavoprotein</keyword>
<dbReference type="Gene3D" id="1.10.1200.80">
    <property type="entry name" value="Putative flavin oxidoreducatase, domain 2"/>
    <property type="match status" value="1"/>
</dbReference>
<dbReference type="InterPro" id="IPR035587">
    <property type="entry name" value="DUS-like_FMN-bd"/>
</dbReference>
<organism evidence="14 15">
    <name type="scientific">Mesosutterella porci</name>
    <dbReference type="NCBI Taxonomy" id="2915351"/>
    <lineage>
        <taxon>Bacteria</taxon>
        <taxon>Pseudomonadati</taxon>
        <taxon>Pseudomonadota</taxon>
        <taxon>Betaproteobacteria</taxon>
        <taxon>Burkholderiales</taxon>
        <taxon>Sutterellaceae</taxon>
        <taxon>Mesosutterella</taxon>
    </lineage>
</organism>
<keyword evidence="7" id="KW-0521">NADP</keyword>
<dbReference type="InterPro" id="IPR018517">
    <property type="entry name" value="tRNA_hU_synthase_CS"/>
</dbReference>
<evidence type="ECO:0000256" key="3">
    <source>
        <dbReference type="ARBA" id="ARBA00022555"/>
    </source>
</evidence>
<evidence type="ECO:0000256" key="10">
    <source>
        <dbReference type="ARBA" id="ARBA00048205"/>
    </source>
</evidence>
<dbReference type="InterPro" id="IPR024036">
    <property type="entry name" value="tRNA-dHydroUridine_Synthase_C"/>
</dbReference>
<dbReference type="PIRSF" id="PIRSF006621">
    <property type="entry name" value="Dus"/>
    <property type="match status" value="1"/>
</dbReference>
<keyword evidence="9 12" id="KW-0560">Oxidoreductase</keyword>
<evidence type="ECO:0000256" key="1">
    <source>
        <dbReference type="ARBA" id="ARBA00001917"/>
    </source>
</evidence>
<dbReference type="CDD" id="cd02801">
    <property type="entry name" value="DUS_like_FMN"/>
    <property type="match status" value="1"/>
</dbReference>
<protein>
    <recommendedName>
        <fullName evidence="12">tRNA-dihydrouridine synthase</fullName>
        <ecNumber evidence="12">1.3.1.-</ecNumber>
    </recommendedName>
</protein>
<keyword evidence="5 12" id="KW-0288">FMN</keyword>
<name>A0ABS9MNS4_9BURK</name>
<keyword evidence="6 12" id="KW-0819">tRNA processing</keyword>
<comment type="caution">
    <text evidence="14">The sequence shown here is derived from an EMBL/GenBank/DDBJ whole genome shotgun (WGS) entry which is preliminary data.</text>
</comment>
<dbReference type="NCBIfam" id="TIGR00737">
    <property type="entry name" value="nifR3_yhdG"/>
    <property type="match status" value="1"/>
</dbReference>
<keyword evidence="8" id="KW-0694">RNA-binding</keyword>
<dbReference type="InterPro" id="IPR013785">
    <property type="entry name" value="Aldolase_TIM"/>
</dbReference>
<reference evidence="14 15" key="1">
    <citation type="submission" date="2022-02" db="EMBL/GenBank/DDBJ databases">
        <title>Mesosutterella porci, a novel member of the family Sutterellaceae from pig feces.</title>
        <authorList>
            <person name="Wylensek D."/>
            <person name="Clavel T."/>
        </authorList>
    </citation>
    <scope>NUCLEOTIDE SEQUENCE [LARGE SCALE GENOMIC DNA]</scope>
    <source>
        <strain evidence="15">oilRF-744-wt-GAM-9</strain>
    </source>
</reference>
<dbReference type="PANTHER" id="PTHR45846:SF1">
    <property type="entry name" value="TRNA-DIHYDROURIDINE(47) SYNTHASE [NAD(P)(+)]-LIKE"/>
    <property type="match status" value="1"/>
</dbReference>
<dbReference type="Proteomes" id="UP001297600">
    <property type="component" value="Unassembled WGS sequence"/>
</dbReference>
<evidence type="ECO:0000256" key="7">
    <source>
        <dbReference type="ARBA" id="ARBA00022857"/>
    </source>
</evidence>
<dbReference type="Pfam" id="PF01207">
    <property type="entry name" value="Dus"/>
    <property type="match status" value="1"/>
</dbReference>
<comment type="catalytic activity">
    <reaction evidence="10">
        <text>a 5,6-dihydrouridine in tRNA + NADP(+) = a uridine in tRNA + NADPH + H(+)</text>
        <dbReference type="Rhea" id="RHEA:23624"/>
        <dbReference type="Rhea" id="RHEA-COMP:13339"/>
        <dbReference type="Rhea" id="RHEA-COMP:13887"/>
        <dbReference type="ChEBI" id="CHEBI:15378"/>
        <dbReference type="ChEBI" id="CHEBI:57783"/>
        <dbReference type="ChEBI" id="CHEBI:58349"/>
        <dbReference type="ChEBI" id="CHEBI:65315"/>
        <dbReference type="ChEBI" id="CHEBI:74443"/>
    </reaction>
</comment>
<evidence type="ECO:0000256" key="9">
    <source>
        <dbReference type="ARBA" id="ARBA00023002"/>
    </source>
</evidence>
<comment type="catalytic activity">
    <reaction evidence="11">
        <text>a 5,6-dihydrouridine in tRNA + NAD(+) = a uridine in tRNA + NADH + H(+)</text>
        <dbReference type="Rhea" id="RHEA:54452"/>
        <dbReference type="Rhea" id="RHEA-COMP:13339"/>
        <dbReference type="Rhea" id="RHEA-COMP:13887"/>
        <dbReference type="ChEBI" id="CHEBI:15378"/>
        <dbReference type="ChEBI" id="CHEBI:57540"/>
        <dbReference type="ChEBI" id="CHEBI:57945"/>
        <dbReference type="ChEBI" id="CHEBI:65315"/>
        <dbReference type="ChEBI" id="CHEBI:74443"/>
    </reaction>
</comment>
<keyword evidence="15" id="KW-1185">Reference proteome</keyword>
<comment type="function">
    <text evidence="2 12">Catalyzes the synthesis of 5,6-dihydrouridine (D), a modified base found in the D-loop of most tRNAs, via the reduction of the C5-C6 double bond in target uridines.</text>
</comment>
<evidence type="ECO:0000256" key="11">
    <source>
        <dbReference type="ARBA" id="ARBA00048802"/>
    </source>
</evidence>
<evidence type="ECO:0000256" key="12">
    <source>
        <dbReference type="PIRNR" id="PIRNR006621"/>
    </source>
</evidence>
<dbReference type="EC" id="1.3.1.-" evidence="12"/>
<evidence type="ECO:0000256" key="8">
    <source>
        <dbReference type="ARBA" id="ARBA00022884"/>
    </source>
</evidence>
<dbReference type="InterPro" id="IPR001269">
    <property type="entry name" value="DUS_fam"/>
</dbReference>
<evidence type="ECO:0000256" key="4">
    <source>
        <dbReference type="ARBA" id="ARBA00022630"/>
    </source>
</evidence>
<dbReference type="GO" id="GO:0016491">
    <property type="term" value="F:oxidoreductase activity"/>
    <property type="evidence" value="ECO:0007669"/>
    <property type="project" value="UniProtKB-KW"/>
</dbReference>
<evidence type="ECO:0000313" key="14">
    <source>
        <dbReference type="EMBL" id="MCG5030265.1"/>
    </source>
</evidence>
<dbReference type="InterPro" id="IPR004652">
    <property type="entry name" value="DusB-like"/>
</dbReference>
<proteinExistence type="inferred from homology"/>
<comment type="cofactor">
    <cofactor evidence="1 12">
        <name>FMN</name>
        <dbReference type="ChEBI" id="CHEBI:58210"/>
    </cofactor>
</comment>
<sequence length="322" mass="35214">MWIGSAEVGSQVFTAPMAGFSDLPFRQTVLSLGNCCPEGEMVSANPGLLGSEESQLRVSFGEGAGLRIVQLLGANPAWMARAARFVEGLGAQVIDINMGCPAKKVCRTECGAALMKNEELALQVIRAVREVVRVPVTLKLRTGWDEDHKNALDIAQRAEQLGVSLITVHGRTRMQGYAGRAEYDTVKRIKRSLSIPVIANGDIDSVDKALRVMDYTAADGVMVGRGCLGDPWLPARMSAVFWGSADPGQPSPGERLRVILGHMDRHLRFYGERLGLRTFRKHLLWYLRRTEGAAPLAPPLLALSDPGTVKEKLTEFFEKAEM</sequence>
<comment type="similarity">
    <text evidence="12">Belongs to the dus family.</text>
</comment>
<dbReference type="RefSeq" id="WP_237977920.1">
    <property type="nucleotide sequence ID" value="NZ_JAKNCT010000002.1"/>
</dbReference>